<dbReference type="PANTHER" id="PTHR34397">
    <property type="entry name" value="OS05G0237600 PROTEIN"/>
    <property type="match status" value="1"/>
</dbReference>
<gene>
    <name evidence="7" type="ORF">URODEC1_LOCUS10604</name>
    <name evidence="8" type="ORF">URODEC1_LOCUS14697</name>
</gene>
<dbReference type="Gene3D" id="2.40.330.10">
    <property type="entry name" value="DNA-binding pseudobarrel domain"/>
    <property type="match status" value="1"/>
</dbReference>
<evidence type="ECO:0000313" key="9">
    <source>
        <dbReference type="Proteomes" id="UP001497457"/>
    </source>
</evidence>
<keyword evidence="9" id="KW-1185">Reference proteome</keyword>
<dbReference type="EMBL" id="OZ075122">
    <property type="protein sequence ID" value="CAL4910945.1"/>
    <property type="molecule type" value="Genomic_DNA"/>
</dbReference>
<evidence type="ECO:0000313" key="8">
    <source>
        <dbReference type="EMBL" id="CAL4910945.1"/>
    </source>
</evidence>
<evidence type="ECO:0000313" key="7">
    <source>
        <dbReference type="EMBL" id="CAL4903534.1"/>
    </source>
</evidence>
<dbReference type="SUPFAM" id="SSF101936">
    <property type="entry name" value="DNA-binding pseudobarrel domain"/>
    <property type="match status" value="1"/>
</dbReference>
<organism evidence="7 9">
    <name type="scientific">Urochloa decumbens</name>
    <dbReference type="NCBI Taxonomy" id="240449"/>
    <lineage>
        <taxon>Eukaryota</taxon>
        <taxon>Viridiplantae</taxon>
        <taxon>Streptophyta</taxon>
        <taxon>Embryophyta</taxon>
        <taxon>Tracheophyta</taxon>
        <taxon>Spermatophyta</taxon>
        <taxon>Magnoliopsida</taxon>
        <taxon>Liliopsida</taxon>
        <taxon>Poales</taxon>
        <taxon>Poaceae</taxon>
        <taxon>PACMAD clade</taxon>
        <taxon>Panicoideae</taxon>
        <taxon>Panicodae</taxon>
        <taxon>Paniceae</taxon>
        <taxon>Melinidinae</taxon>
        <taxon>Urochloa</taxon>
    </lineage>
</organism>
<keyword evidence="4" id="KW-0804">Transcription</keyword>
<feature type="compositionally biased region" description="Basic residues" evidence="6">
    <location>
        <begin position="283"/>
        <end position="294"/>
    </location>
</feature>
<evidence type="ECO:0000256" key="3">
    <source>
        <dbReference type="ARBA" id="ARBA00023125"/>
    </source>
</evidence>
<reference evidence="9" key="1">
    <citation type="submission" date="2024-06" db="EMBL/GenBank/DDBJ databases">
        <authorList>
            <person name="Ryan C."/>
        </authorList>
    </citation>
    <scope>NUCLEOTIDE SEQUENCE [LARGE SCALE GENOMIC DNA]</scope>
</reference>
<evidence type="ECO:0008006" key="10">
    <source>
        <dbReference type="Google" id="ProtNLM"/>
    </source>
</evidence>
<dbReference type="EMBL" id="OZ075121">
    <property type="protein sequence ID" value="CAL4903534.1"/>
    <property type="molecule type" value="Genomic_DNA"/>
</dbReference>
<comment type="subcellular location">
    <subcellularLocation>
        <location evidence="1">Nucleus</location>
    </subcellularLocation>
</comment>
<dbReference type="AlphaFoldDB" id="A0ABC8W684"/>
<keyword evidence="5" id="KW-0539">Nucleus</keyword>
<dbReference type="Proteomes" id="UP001497457">
    <property type="component" value="Chromosome 12b"/>
</dbReference>
<evidence type="ECO:0000256" key="1">
    <source>
        <dbReference type="ARBA" id="ARBA00004123"/>
    </source>
</evidence>
<dbReference type="InterPro" id="IPR015300">
    <property type="entry name" value="DNA-bd_pseudobarrel_sf"/>
</dbReference>
<evidence type="ECO:0000256" key="2">
    <source>
        <dbReference type="ARBA" id="ARBA00023015"/>
    </source>
</evidence>
<sequence length="472" mass="50860">MTATSLGTAASGGGGGGPRCTLLASFKKRKIKTIKNRSLTGNCAAGAVDARNQEEAGNSERLAGSLQEPGVVVVAALAPPLPLKVQEPVNKERGHDFNGEVIWASKKQRSSNAAARESGNAIAEAAAAAAAMSSPIVQELAGNRDGGNPICKKGHLLPWGCVGVAMDEKIEEKLQPSVFATPVDGFDGLRQDWEVTVVDIALPSQGVQKPVERDHHYSGEEACWLIKRSCLATVAVCEGTNGDVGQSRAIPSAPSTVTQEPVMRKFPTQEAKGAGQLSLKNNHSGRRTPIRKTPMRPSMSLSSGLQCLGVSDVTPVLAKTLTATDSCLHQSRLQFSPRDVMESPLMSILTPEECKSVHKMDGLELEAIDRHGYSYSMRFKYVYSARQYRLMQDWVLFLTQNGVHKGDMVEVGAFRVEGRPMLTLLNYATEGWIPEETHAADGLLRLSEFKDGTRSEKSCAEHLLANVKQVNS</sequence>
<protein>
    <recommendedName>
        <fullName evidence="10">TF-B3 domain-containing protein</fullName>
    </recommendedName>
</protein>
<feature type="region of interest" description="Disordered" evidence="6">
    <location>
        <begin position="269"/>
        <end position="302"/>
    </location>
</feature>
<proteinExistence type="predicted"/>
<evidence type="ECO:0000256" key="5">
    <source>
        <dbReference type="ARBA" id="ARBA00023242"/>
    </source>
</evidence>
<dbReference type="GO" id="GO:0003677">
    <property type="term" value="F:DNA binding"/>
    <property type="evidence" value="ECO:0007669"/>
    <property type="project" value="UniProtKB-KW"/>
</dbReference>
<keyword evidence="2" id="KW-0805">Transcription regulation</keyword>
<dbReference type="Proteomes" id="UP001497457">
    <property type="component" value="Chromosome 11b"/>
</dbReference>
<reference evidence="7 9" key="2">
    <citation type="submission" date="2024-10" db="EMBL/GenBank/DDBJ databases">
        <authorList>
            <person name="Ryan C."/>
        </authorList>
    </citation>
    <scope>NUCLEOTIDE SEQUENCE [LARGE SCALE GENOMIC DNA]</scope>
</reference>
<evidence type="ECO:0000256" key="6">
    <source>
        <dbReference type="SAM" id="MobiDB-lite"/>
    </source>
</evidence>
<accession>A0ABC8W684</accession>
<name>A0ABC8W684_9POAL</name>
<evidence type="ECO:0000256" key="4">
    <source>
        <dbReference type="ARBA" id="ARBA00023163"/>
    </source>
</evidence>
<keyword evidence="3" id="KW-0238">DNA-binding</keyword>
<dbReference type="PANTHER" id="PTHR34397:SF14">
    <property type="entry name" value="OS05G0233000 PROTEIN"/>
    <property type="match status" value="1"/>
</dbReference>
<dbReference type="GO" id="GO:0005634">
    <property type="term" value="C:nucleus"/>
    <property type="evidence" value="ECO:0007669"/>
    <property type="project" value="UniProtKB-SubCell"/>
</dbReference>